<keyword evidence="4" id="KW-1185">Reference proteome</keyword>
<accession>A0ABQ7SR23</accession>
<dbReference type="InterPro" id="IPR037391">
    <property type="entry name" value="PMF1-bd"/>
</dbReference>
<dbReference type="PANTHER" id="PTHR18881:SF2">
    <property type="entry name" value="POLYAMINE-MODULATED FACTOR 1-BINDING PROTEIN 1"/>
    <property type="match status" value="1"/>
</dbReference>
<protein>
    <recommendedName>
        <fullName evidence="5">Polyamine-modulated factor 1-binding protein 1</fullName>
    </recommendedName>
</protein>
<feature type="coiled-coil region" evidence="1">
    <location>
        <begin position="176"/>
        <end position="224"/>
    </location>
</feature>
<gene>
    <name evidence="3" type="ORF">JD844_000690</name>
</gene>
<feature type="compositionally biased region" description="Basic and acidic residues" evidence="2">
    <location>
        <begin position="663"/>
        <end position="684"/>
    </location>
</feature>
<sequence length="1147" mass="131988">MRLLHLQDDARGLPECQRDQGQRMVEQTRVVRQLQHEKEASLGQSLSTAALREWLQDRRGSFQVAHQADMEELQVKLQHLQQELDICKGRNQENLSKLQARECTLEKQSLDLDHLLHQCQILKDQVQGGGLPFPNQLNAPFLLILLISLLAFLQLFYYEEVTQKQELALSHQHERERRLQDRLDQAESSASLLEESLGIYKQKYQASVARAGDLESRLRLLEEELASQVGAPWAGRQSCRFPAMLQAKAREEAILKLQADQLVWQEELEGKCRQASHAKEAMERLTQEMHDAQQELSQGRLLACQFEETIRGLQEELSDSHAKLLDKEEALATLHKDFTSYKATHNCSNSSYENQVLHAKMLQEKLQEAEEEITEHHQKAEEYQDLLQNLKLELVRVAEQKSSAMKGLARMELTVQSLQQEAATERERQETEAATWQQQTQKLELALVQSHQSYAQQEQVGAQPMWSGKGSSFSLRVAEWLAPASHLPSLTQAIQKRDELLRKSQAELVRARSALQEKGQELEQQRGRAQRLETGLREAQQALEDSQAEGAVLRTEVQALRQSLREIQERHKQAAQELAQQEEQLLLAQNSLRAAQEQMEERVAEVVQYAQATRQLEAEIQVLSERAARAEEELAQKRDLLEHLTEELSQAQQQRQAAAQEAQQHRQEAVRLERKLESSREGLKGLRQQVQGHESALEELSAELSRQRQREEELQRQQHEAQARESQLAHCHKDLQRQLQGSQCQLQEEEWKNQGLQLCVAEREAESRALREQLKQQDLELEVARSSLESVQLQLQQQTAEVLHQEAALSQLRTQLHALQEQERQNCQASQREAVEKVRQQGKARTVFLGLLARGPHVQKHTNSSLSFWQLEQKAREASNLEVELQLAQHKVVHLEEQIAHNEEQLQELMAAQREQEQEACCVEERLRELSSQAQYWQKESQAAQLALEEKDEELVVTKVELAAMEERCRSIAEEREELQNEANLLRQKFVVANREVESLQTSLEAAQSDNCRLQHESELVMANVSQWVKEQKQVNEKLGQKIRDQIKQTAQLTGERDHLHGLTERLEQENKRLKNEVDERRIECERLKVRGGQLEKGLVLSCATEPALPTGPRAQPPQALLLPLRAAHPLAWVWTTSSRVHHHQLQ</sequence>
<evidence type="ECO:0000313" key="3">
    <source>
        <dbReference type="EMBL" id="KAH0619744.1"/>
    </source>
</evidence>
<feature type="compositionally biased region" description="Basic and acidic residues" evidence="2">
    <location>
        <begin position="705"/>
        <end position="723"/>
    </location>
</feature>
<feature type="region of interest" description="Disordered" evidence="2">
    <location>
        <begin position="648"/>
        <end position="725"/>
    </location>
</feature>
<feature type="coiled-coil region" evidence="1">
    <location>
        <begin position="1057"/>
        <end position="1091"/>
    </location>
</feature>
<feature type="coiled-coil region" evidence="1">
    <location>
        <begin position="352"/>
        <end position="446"/>
    </location>
</feature>
<reference evidence="3 4" key="1">
    <citation type="journal article" date="2022" name="Gigascience">
        <title>A chromosome-level genome assembly and annotation of the desert horned lizard, Phrynosoma platyrhinos, provides insight into chromosomal rearrangements among reptiles.</title>
        <authorList>
            <person name="Koochekian N."/>
            <person name="Ascanio A."/>
            <person name="Farleigh K."/>
            <person name="Card D.C."/>
            <person name="Schield D.R."/>
            <person name="Castoe T.A."/>
            <person name="Jezkova T."/>
        </authorList>
    </citation>
    <scope>NUCLEOTIDE SEQUENCE [LARGE SCALE GENOMIC DNA]</scope>
    <source>
        <strain evidence="3">NK-2021</strain>
    </source>
</reference>
<name>A0ABQ7SR23_PHRPL</name>
<feature type="coiled-coil region" evidence="1">
    <location>
        <begin position="265"/>
        <end position="302"/>
    </location>
</feature>
<evidence type="ECO:0000256" key="2">
    <source>
        <dbReference type="SAM" id="MobiDB-lite"/>
    </source>
</evidence>
<feature type="compositionally biased region" description="Low complexity" evidence="2">
    <location>
        <begin position="650"/>
        <end position="662"/>
    </location>
</feature>
<evidence type="ECO:0008006" key="5">
    <source>
        <dbReference type="Google" id="ProtNLM"/>
    </source>
</evidence>
<proteinExistence type="predicted"/>
<organism evidence="3 4">
    <name type="scientific">Phrynosoma platyrhinos</name>
    <name type="common">Desert horned lizard</name>
    <dbReference type="NCBI Taxonomy" id="52577"/>
    <lineage>
        <taxon>Eukaryota</taxon>
        <taxon>Metazoa</taxon>
        <taxon>Chordata</taxon>
        <taxon>Craniata</taxon>
        <taxon>Vertebrata</taxon>
        <taxon>Euteleostomi</taxon>
        <taxon>Lepidosauria</taxon>
        <taxon>Squamata</taxon>
        <taxon>Bifurcata</taxon>
        <taxon>Unidentata</taxon>
        <taxon>Episquamata</taxon>
        <taxon>Toxicofera</taxon>
        <taxon>Iguania</taxon>
        <taxon>Phrynosomatidae</taxon>
        <taxon>Phrynosomatinae</taxon>
        <taxon>Phrynosoma</taxon>
    </lineage>
</organism>
<evidence type="ECO:0000313" key="4">
    <source>
        <dbReference type="Proteomes" id="UP000826234"/>
    </source>
</evidence>
<feature type="coiled-coil region" evidence="1">
    <location>
        <begin position="871"/>
        <end position="919"/>
    </location>
</feature>
<dbReference type="PANTHER" id="PTHR18881">
    <property type="entry name" value="POLYAMINE-MODULATED FACTOR 1-BINDING PROTEIN 1-RELATED"/>
    <property type="match status" value="1"/>
</dbReference>
<feature type="coiled-coil region" evidence="1">
    <location>
        <begin position="948"/>
        <end position="996"/>
    </location>
</feature>
<dbReference type="Proteomes" id="UP000826234">
    <property type="component" value="Unassembled WGS sequence"/>
</dbReference>
<dbReference type="EMBL" id="JAIPUX010003776">
    <property type="protein sequence ID" value="KAH0619744.1"/>
    <property type="molecule type" value="Genomic_DNA"/>
</dbReference>
<evidence type="ECO:0000256" key="1">
    <source>
        <dbReference type="SAM" id="Coils"/>
    </source>
</evidence>
<comment type="caution">
    <text evidence="3">The sequence shown here is derived from an EMBL/GenBank/DDBJ whole genome shotgun (WGS) entry which is preliminary data.</text>
</comment>
<feature type="coiled-coil region" evidence="1">
    <location>
        <begin position="63"/>
        <end position="90"/>
    </location>
</feature>
<keyword evidence="1" id="KW-0175">Coiled coil</keyword>